<name>A0ABX7V2N4_9GAMM</name>
<feature type="transmembrane region" description="Helical" evidence="1">
    <location>
        <begin position="58"/>
        <end position="76"/>
    </location>
</feature>
<dbReference type="RefSeq" id="WP_209051176.1">
    <property type="nucleotide sequence ID" value="NZ_CP072425.1"/>
</dbReference>
<evidence type="ECO:0000256" key="1">
    <source>
        <dbReference type="SAM" id="Phobius"/>
    </source>
</evidence>
<sequence length="81" mass="9340">MSVLLAVSLSVILTVGHVAVRFFDWVKNYHYVYMLQFGAFFTSFSVAERFLSGKDAHFTLGCIGFLLSVFNLFLMFSKWRN</sequence>
<feature type="transmembrane region" description="Helical" evidence="1">
    <location>
        <begin position="28"/>
        <end position="46"/>
    </location>
</feature>
<keyword evidence="1" id="KW-0472">Membrane</keyword>
<dbReference type="EMBL" id="CP072425">
    <property type="protein sequence ID" value="QTL33992.1"/>
    <property type="molecule type" value="Genomic_DNA"/>
</dbReference>
<accession>A0ABX7V2N4</accession>
<gene>
    <name evidence="2" type="ORF">J5X90_10415</name>
</gene>
<keyword evidence="3" id="KW-1185">Reference proteome</keyword>
<protein>
    <submittedName>
        <fullName evidence="2">Uncharacterized protein</fullName>
    </submittedName>
</protein>
<evidence type="ECO:0000313" key="3">
    <source>
        <dbReference type="Proteomes" id="UP000665025"/>
    </source>
</evidence>
<keyword evidence="1" id="KW-0812">Transmembrane</keyword>
<evidence type="ECO:0000313" key="2">
    <source>
        <dbReference type="EMBL" id="QTL33992.1"/>
    </source>
</evidence>
<dbReference type="Proteomes" id="UP000665025">
    <property type="component" value="Chromosome 1"/>
</dbReference>
<reference evidence="2 3" key="1">
    <citation type="submission" date="2021-03" db="EMBL/GenBank/DDBJ databases">
        <title>Complete Genome of Pseudoalteromonas viridis Strain BBR56, a new biocontrol bacterial candidate.</title>
        <authorList>
            <person name="Handayani D.P."/>
            <person name="Isnansetyo A."/>
            <person name="Istiqomah I."/>
            <person name="Jumina J."/>
        </authorList>
    </citation>
    <scope>NUCLEOTIDE SEQUENCE [LARGE SCALE GENOMIC DNA]</scope>
    <source>
        <strain evidence="2 3">BBR56</strain>
    </source>
</reference>
<organism evidence="2 3">
    <name type="scientific">Pseudoalteromonas viridis</name>
    <dbReference type="NCBI Taxonomy" id="339617"/>
    <lineage>
        <taxon>Bacteria</taxon>
        <taxon>Pseudomonadati</taxon>
        <taxon>Pseudomonadota</taxon>
        <taxon>Gammaproteobacteria</taxon>
        <taxon>Alteromonadales</taxon>
        <taxon>Pseudoalteromonadaceae</taxon>
        <taxon>Pseudoalteromonas</taxon>
    </lineage>
</organism>
<proteinExistence type="predicted"/>
<keyword evidence="1" id="KW-1133">Transmembrane helix</keyword>